<feature type="region of interest" description="Disordered" evidence="1">
    <location>
        <begin position="171"/>
        <end position="194"/>
    </location>
</feature>
<evidence type="ECO:0000313" key="2">
    <source>
        <dbReference type="EMBL" id="CAD7676231.1"/>
    </source>
</evidence>
<dbReference type="EMBL" id="CAJHUB010000676">
    <property type="protein sequence ID" value="CAD7676231.1"/>
    <property type="molecule type" value="Genomic_DNA"/>
</dbReference>
<feature type="region of interest" description="Disordered" evidence="1">
    <location>
        <begin position="89"/>
        <end position="112"/>
    </location>
</feature>
<dbReference type="AlphaFoldDB" id="A0A811YFG7"/>
<feature type="compositionally biased region" description="Low complexity" evidence="1">
    <location>
        <begin position="171"/>
        <end position="186"/>
    </location>
</feature>
<evidence type="ECO:0000256" key="1">
    <source>
        <dbReference type="SAM" id="MobiDB-lite"/>
    </source>
</evidence>
<accession>A0A811YFG7</accession>
<name>A0A811YFG7_NYCPR</name>
<sequence length="345" mass="37270">MSENFLPSFSSKLRSSTLSPPGKLGKQAPCTGSPTWDSIPGPQDHALGQRQAPNHCATQGSLETSAWIDDDSLNLHSLEKLNKMSENSLPSFSSQLRSSTLSPPGKEGHGHHLPRAVLPARQEPICHVCGTSRLSDLRVATSSHRASAWIDDDSLNLHSLEKLNKMSENSLPSFSSQLRSSTLSPPGKEGSAWIDDDSLNLHSLEKLNKMSENSLPSFSSQLRSSTLSPPGKEGLGPCLPLHGKGTGPPFSVPVICSTSAMPLLQNHYIDDDSLNLHFLEKLNKMCENSLLSFSSKLKSSTLSSPGKSEVNQKIGIVPCIFSNHNALKLKLNHKKKFGKISNRGG</sequence>
<feature type="region of interest" description="Disordered" evidence="1">
    <location>
        <begin position="1"/>
        <end position="57"/>
    </location>
</feature>
<dbReference type="Proteomes" id="UP000645828">
    <property type="component" value="Unassembled WGS sequence"/>
</dbReference>
<proteinExistence type="predicted"/>
<reference evidence="2" key="1">
    <citation type="submission" date="2020-12" db="EMBL/GenBank/DDBJ databases">
        <authorList>
            <consortium name="Molecular Ecology Group"/>
        </authorList>
    </citation>
    <scope>NUCLEOTIDE SEQUENCE</scope>
    <source>
        <strain evidence="2">TBG_1078</strain>
    </source>
</reference>
<evidence type="ECO:0000313" key="3">
    <source>
        <dbReference type="Proteomes" id="UP000645828"/>
    </source>
</evidence>
<gene>
    <name evidence="2" type="ORF">NYPRO_LOCUS9026</name>
</gene>
<protein>
    <submittedName>
        <fullName evidence="2">(raccoon dog) hypothetical protein</fullName>
    </submittedName>
</protein>
<comment type="caution">
    <text evidence="2">The sequence shown here is derived from an EMBL/GenBank/DDBJ whole genome shotgun (WGS) entry which is preliminary data.</text>
</comment>
<keyword evidence="3" id="KW-1185">Reference proteome</keyword>
<feature type="compositionally biased region" description="Low complexity" evidence="1">
    <location>
        <begin position="89"/>
        <end position="104"/>
    </location>
</feature>
<feature type="compositionally biased region" description="Low complexity" evidence="1">
    <location>
        <begin position="1"/>
        <end position="21"/>
    </location>
</feature>
<organism evidence="2 3">
    <name type="scientific">Nyctereutes procyonoides</name>
    <name type="common">Raccoon dog</name>
    <name type="synonym">Canis procyonoides</name>
    <dbReference type="NCBI Taxonomy" id="34880"/>
    <lineage>
        <taxon>Eukaryota</taxon>
        <taxon>Metazoa</taxon>
        <taxon>Chordata</taxon>
        <taxon>Craniata</taxon>
        <taxon>Vertebrata</taxon>
        <taxon>Euteleostomi</taxon>
        <taxon>Mammalia</taxon>
        <taxon>Eutheria</taxon>
        <taxon>Laurasiatheria</taxon>
        <taxon>Carnivora</taxon>
        <taxon>Caniformia</taxon>
        <taxon>Canidae</taxon>
        <taxon>Nyctereutes</taxon>
    </lineage>
</organism>